<accession>A0A1X7F2J3</accession>
<proteinExistence type="predicted"/>
<name>A0A1X7F2J3_TRICW</name>
<dbReference type="EMBL" id="FXAH01000007">
    <property type="protein sequence ID" value="SMF44791.1"/>
    <property type="molecule type" value="Genomic_DNA"/>
</dbReference>
<reference evidence="2" key="1">
    <citation type="submission" date="2017-04" db="EMBL/GenBank/DDBJ databases">
        <authorList>
            <person name="Varghese N."/>
            <person name="Submissions S."/>
        </authorList>
    </citation>
    <scope>NUCLEOTIDE SEQUENCE [LARGE SCALE GENOMIC DNA]</scope>
    <source>
        <strain evidence="2">Ballard 720</strain>
    </source>
</reference>
<keyword evidence="2" id="KW-1185">Reference proteome</keyword>
<dbReference type="AlphaFoldDB" id="A0A1X7F2J3"/>
<evidence type="ECO:0000313" key="2">
    <source>
        <dbReference type="Proteomes" id="UP000192911"/>
    </source>
</evidence>
<protein>
    <submittedName>
        <fullName evidence="1">Uncharacterized protein</fullName>
    </submittedName>
</protein>
<sequence>MRDWIAKSRGGEQCSHAFSLLTGAGNYHQIARHGWGGWDVLYPNNPFHRFRFVESLMQRRKCPATYQTHRSSAHPVPPILGAIDSIAGD</sequence>
<evidence type="ECO:0000313" key="1">
    <source>
        <dbReference type="EMBL" id="SMF44791.1"/>
    </source>
</evidence>
<gene>
    <name evidence="1" type="ORF">SAMN06295900_10781</name>
</gene>
<dbReference type="Proteomes" id="UP000192911">
    <property type="component" value="Unassembled WGS sequence"/>
</dbReference>
<dbReference type="STRING" id="28094.SAMN06295900_10781"/>
<organism evidence="1 2">
    <name type="scientific">Trinickia caryophylli</name>
    <name type="common">Paraburkholderia caryophylli</name>
    <dbReference type="NCBI Taxonomy" id="28094"/>
    <lineage>
        <taxon>Bacteria</taxon>
        <taxon>Pseudomonadati</taxon>
        <taxon>Pseudomonadota</taxon>
        <taxon>Betaproteobacteria</taxon>
        <taxon>Burkholderiales</taxon>
        <taxon>Burkholderiaceae</taxon>
        <taxon>Trinickia</taxon>
    </lineage>
</organism>
<dbReference type="RefSeq" id="WP_085228212.1">
    <property type="nucleotide sequence ID" value="NZ_BSQD01000011.1"/>
</dbReference>
<dbReference type="GeneID" id="95549602"/>